<accession>A0A7S3USR7</accession>
<reference evidence="2" key="1">
    <citation type="submission" date="2021-01" db="EMBL/GenBank/DDBJ databases">
        <authorList>
            <person name="Corre E."/>
            <person name="Pelletier E."/>
            <person name="Niang G."/>
            <person name="Scheremetjew M."/>
            <person name="Finn R."/>
            <person name="Kale V."/>
            <person name="Holt S."/>
            <person name="Cochrane G."/>
            <person name="Meng A."/>
            <person name="Brown T."/>
            <person name="Cohen L."/>
        </authorList>
    </citation>
    <scope>NUCLEOTIDE SEQUENCE</scope>
    <source>
        <strain evidence="2">CCMP1795</strain>
    </source>
</reference>
<gene>
    <name evidence="2" type="ORF">OMAR00292_LOCUS7130</name>
</gene>
<name>A0A7S3USR7_OXYMA</name>
<protein>
    <submittedName>
        <fullName evidence="2">Uncharacterized protein</fullName>
    </submittedName>
</protein>
<dbReference type="AlphaFoldDB" id="A0A7S3USR7"/>
<evidence type="ECO:0000256" key="1">
    <source>
        <dbReference type="SAM" id="MobiDB-lite"/>
    </source>
</evidence>
<sequence>MDGNQHASTGALPLVDGRLLQAVLKDPVHHPHEAEAEQAEPSGHPEALRAEERATTLEVHVALGVEPLRHALRLRPPRGHAGERAGDLAQHGCLYRENYADCNTP</sequence>
<evidence type="ECO:0000313" key="2">
    <source>
        <dbReference type="EMBL" id="CAE0622458.1"/>
    </source>
</evidence>
<dbReference type="EMBL" id="HBIT01013419">
    <property type="protein sequence ID" value="CAE0622458.1"/>
    <property type="molecule type" value="Transcribed_RNA"/>
</dbReference>
<organism evidence="2">
    <name type="scientific">Oxyrrhis marina</name>
    <name type="common">Dinoflagellate</name>
    <dbReference type="NCBI Taxonomy" id="2969"/>
    <lineage>
        <taxon>Eukaryota</taxon>
        <taxon>Sar</taxon>
        <taxon>Alveolata</taxon>
        <taxon>Dinophyceae</taxon>
        <taxon>Oxyrrhinales</taxon>
        <taxon>Oxyrrhinaceae</taxon>
        <taxon>Oxyrrhis</taxon>
    </lineage>
</organism>
<proteinExistence type="predicted"/>
<feature type="region of interest" description="Disordered" evidence="1">
    <location>
        <begin position="27"/>
        <end position="47"/>
    </location>
</feature>